<dbReference type="Pfam" id="PF02594">
    <property type="entry name" value="DUF167"/>
    <property type="match status" value="1"/>
</dbReference>
<comment type="similarity">
    <text evidence="1 2">Belongs to the UPF0235 family.</text>
</comment>
<dbReference type="SMART" id="SM01152">
    <property type="entry name" value="DUF167"/>
    <property type="match status" value="1"/>
</dbReference>
<dbReference type="HAMAP" id="MF_00634">
    <property type="entry name" value="UPF0235"/>
    <property type="match status" value="1"/>
</dbReference>
<dbReference type="PANTHER" id="PTHR13420:SF7">
    <property type="entry name" value="UPF0235 PROTEIN C15ORF40"/>
    <property type="match status" value="1"/>
</dbReference>
<gene>
    <name evidence="3" type="ordered locus">Desac_0267</name>
</gene>
<name>F2NEG9_DESAR</name>
<dbReference type="Gene3D" id="3.30.1200.10">
    <property type="entry name" value="YggU-like"/>
    <property type="match status" value="1"/>
</dbReference>
<dbReference type="STRING" id="880072.Desac_0267"/>
<dbReference type="NCBIfam" id="TIGR00251">
    <property type="entry name" value="DUF167 family protein"/>
    <property type="match status" value="1"/>
</dbReference>
<dbReference type="HOGENOM" id="CLU_130694_3_0_7"/>
<dbReference type="EMBL" id="CP002629">
    <property type="protein sequence ID" value="AEB08159.1"/>
    <property type="molecule type" value="Genomic_DNA"/>
</dbReference>
<accession>F2NEG9</accession>
<dbReference type="KEGG" id="dao:Desac_0267"/>
<organism evidence="3 4">
    <name type="scientific">Desulfobacca acetoxidans (strain ATCC 700848 / DSM 11109 / ASRB2)</name>
    <dbReference type="NCBI Taxonomy" id="880072"/>
    <lineage>
        <taxon>Bacteria</taxon>
        <taxon>Pseudomonadati</taxon>
        <taxon>Thermodesulfobacteriota</taxon>
        <taxon>Desulfobaccia</taxon>
        <taxon>Desulfobaccales</taxon>
        <taxon>Desulfobaccaceae</taxon>
        <taxon>Desulfobacca</taxon>
    </lineage>
</organism>
<dbReference type="AlphaFoldDB" id="F2NEG9"/>
<keyword evidence="4" id="KW-1185">Reference proteome</keyword>
<reference evidence="4" key="2">
    <citation type="submission" date="2011-03" db="EMBL/GenBank/DDBJ databases">
        <title>The complete genome of Desulfobacca acetoxidans DSM 11109.</title>
        <authorList>
            <consortium name="US DOE Joint Genome Institute (JGI-PGF)"/>
            <person name="Lucas S."/>
            <person name="Copeland A."/>
            <person name="Lapidus A."/>
            <person name="Bruce D."/>
            <person name="Goodwin L."/>
            <person name="Pitluck S."/>
            <person name="Peters L."/>
            <person name="Kyrpides N."/>
            <person name="Mavromatis K."/>
            <person name="Ivanova N."/>
            <person name="Ovchinnikova G."/>
            <person name="Teshima H."/>
            <person name="Detter J.C."/>
            <person name="Han C."/>
            <person name="Land M."/>
            <person name="Hauser L."/>
            <person name="Markowitz V."/>
            <person name="Cheng J.-F."/>
            <person name="Hugenholtz P."/>
            <person name="Woyke T."/>
            <person name="Wu D."/>
            <person name="Spring S."/>
            <person name="Schueler E."/>
            <person name="Brambilla E."/>
            <person name="Klenk H.-P."/>
            <person name="Eisen J.A."/>
        </authorList>
    </citation>
    <scope>NUCLEOTIDE SEQUENCE [LARGE SCALE GENOMIC DNA]</scope>
    <source>
        <strain evidence="4">ATCC 700848 / DSM 11109 / ASRB2</strain>
    </source>
</reference>
<evidence type="ECO:0000256" key="2">
    <source>
        <dbReference type="HAMAP-Rule" id="MF_00634"/>
    </source>
</evidence>
<dbReference type="eggNOG" id="COG1872">
    <property type="taxonomic scope" value="Bacteria"/>
</dbReference>
<proteinExistence type="inferred from homology"/>
<evidence type="ECO:0000313" key="3">
    <source>
        <dbReference type="EMBL" id="AEB08159.1"/>
    </source>
</evidence>
<dbReference type="GO" id="GO:0005737">
    <property type="term" value="C:cytoplasm"/>
    <property type="evidence" value="ECO:0007669"/>
    <property type="project" value="TreeGrafter"/>
</dbReference>
<protein>
    <recommendedName>
        <fullName evidence="2">UPF0235 protein Desac_0267</fullName>
    </recommendedName>
</protein>
<sequence length="101" mass="11090">MEWLLPTRTGYFLRIHVVPGAASNQIMGPHGDRLKIRIAAAPEKGAANKELLNYLAKCLGLPKNRLHLKSGAQDRVKVVEVVGLAPEVQERLQALWPSVSS</sequence>
<dbReference type="PANTHER" id="PTHR13420">
    <property type="entry name" value="UPF0235 PROTEIN C15ORF40"/>
    <property type="match status" value="1"/>
</dbReference>
<dbReference type="SUPFAM" id="SSF69786">
    <property type="entry name" value="YggU-like"/>
    <property type="match status" value="1"/>
</dbReference>
<dbReference type="Proteomes" id="UP000000483">
    <property type="component" value="Chromosome"/>
</dbReference>
<reference evidence="3 4" key="1">
    <citation type="journal article" date="2011" name="Stand. Genomic Sci.">
        <title>Complete genome sequence of the acetate-degrading sulfate reducer Desulfobacca acetoxidans type strain (ASRB2).</title>
        <authorList>
            <person name="Goker M."/>
            <person name="Teshima H."/>
            <person name="Lapidus A."/>
            <person name="Nolan M."/>
            <person name="Lucas S."/>
            <person name="Hammon N."/>
            <person name="Deshpande S."/>
            <person name="Cheng J.F."/>
            <person name="Tapia R."/>
            <person name="Han C."/>
            <person name="Goodwin L."/>
            <person name="Pitluck S."/>
            <person name="Huntemann M."/>
            <person name="Liolios K."/>
            <person name="Ivanova N."/>
            <person name="Pagani I."/>
            <person name="Mavromatis K."/>
            <person name="Ovchinikova G."/>
            <person name="Pati A."/>
            <person name="Chen A."/>
            <person name="Palaniappan K."/>
            <person name="Land M."/>
            <person name="Hauser L."/>
            <person name="Brambilla E.M."/>
            <person name="Rohde M."/>
            <person name="Spring S."/>
            <person name="Detter J.C."/>
            <person name="Woyke T."/>
            <person name="Bristow J."/>
            <person name="Eisen J.A."/>
            <person name="Markowitz V."/>
            <person name="Hugenholtz P."/>
            <person name="Kyrpides N.C."/>
            <person name="Klenk H.P."/>
        </authorList>
    </citation>
    <scope>NUCLEOTIDE SEQUENCE [LARGE SCALE GENOMIC DNA]</scope>
    <source>
        <strain evidence="4">ATCC 700848 / DSM 11109 / ASRB2</strain>
    </source>
</reference>
<dbReference type="InterPro" id="IPR036591">
    <property type="entry name" value="YggU-like_sf"/>
</dbReference>
<evidence type="ECO:0000313" key="4">
    <source>
        <dbReference type="Proteomes" id="UP000000483"/>
    </source>
</evidence>
<evidence type="ECO:0000256" key="1">
    <source>
        <dbReference type="ARBA" id="ARBA00010364"/>
    </source>
</evidence>
<dbReference type="InterPro" id="IPR003746">
    <property type="entry name" value="DUF167"/>
</dbReference>